<name>S0FFP8_RUMCE</name>
<proteinExistence type="predicted"/>
<dbReference type="PATRIC" id="fig|1195236.3.peg.4661"/>
<organism evidence="1 2">
    <name type="scientific">Ruminiclostridium cellobioparum subsp. termitidis CT1112</name>
    <dbReference type="NCBI Taxonomy" id="1195236"/>
    <lineage>
        <taxon>Bacteria</taxon>
        <taxon>Bacillati</taxon>
        <taxon>Bacillota</taxon>
        <taxon>Clostridia</taxon>
        <taxon>Eubacteriales</taxon>
        <taxon>Oscillospiraceae</taxon>
        <taxon>Ruminiclostridium</taxon>
    </lineage>
</organism>
<comment type="caution">
    <text evidence="1">The sequence shown here is derived from an EMBL/GenBank/DDBJ whole genome shotgun (WGS) entry which is preliminary data.</text>
</comment>
<evidence type="ECO:0000313" key="2">
    <source>
        <dbReference type="Proteomes" id="UP000014155"/>
    </source>
</evidence>
<dbReference type="EMBL" id="AORV01000064">
    <property type="protein sequence ID" value="EMS69850.1"/>
    <property type="molecule type" value="Genomic_DNA"/>
</dbReference>
<keyword evidence="2" id="KW-1185">Reference proteome</keyword>
<reference evidence="1 2" key="1">
    <citation type="journal article" date="2013" name="Genome Announc.">
        <title>Draft Genome Sequence of the Cellulolytic, Mesophilic, Anaerobic Bacterium Clostridium termitidis Strain CT1112 (DSM 5398).</title>
        <authorList>
            <person name="Lal S."/>
            <person name="Ramachandran U."/>
            <person name="Zhang X."/>
            <person name="Munir R."/>
            <person name="Sparling R."/>
            <person name="Levin D.B."/>
        </authorList>
    </citation>
    <scope>NUCLEOTIDE SEQUENCE [LARGE SCALE GENOMIC DNA]</scope>
    <source>
        <strain evidence="1 2">CT1112</strain>
    </source>
</reference>
<dbReference type="RefSeq" id="WP_004629561.1">
    <property type="nucleotide sequence ID" value="NZ_AORV01000064.1"/>
</dbReference>
<dbReference type="AlphaFoldDB" id="S0FFP8"/>
<gene>
    <name evidence="1" type="ORF">CTER_4478</name>
</gene>
<accession>S0FFP8</accession>
<evidence type="ECO:0000313" key="1">
    <source>
        <dbReference type="EMBL" id="EMS69850.1"/>
    </source>
</evidence>
<dbReference type="Proteomes" id="UP000014155">
    <property type="component" value="Unassembled WGS sequence"/>
</dbReference>
<sequence>MYAEKVNDMLYISGDLENFKKVALPVKSVSNIVEYKEYYAIVSNNTGDNKITLTKNFKRFESFKFPLSEPDPNLFKSGLNAFDARDNNRAFVIGDTFFVLGEKVFYTNNFKDWKTLQGLPPNNYLTASSGGKTAVVGGVGIMAIVK</sequence>
<protein>
    <submittedName>
        <fullName evidence="1">Uncharacterized protein</fullName>
    </submittedName>
</protein>